<dbReference type="SUPFAM" id="SSF49785">
    <property type="entry name" value="Galactose-binding domain-like"/>
    <property type="match status" value="1"/>
</dbReference>
<comment type="caution">
    <text evidence="6">The sequence shown here is derived from an EMBL/GenBank/DDBJ whole genome shotgun (WGS) entry which is preliminary data.</text>
</comment>
<dbReference type="GO" id="GO:0030596">
    <property type="term" value="F:alpha-L-rhamnosidase activity"/>
    <property type="evidence" value="ECO:0007669"/>
    <property type="project" value="UniProtKB-EC"/>
</dbReference>
<evidence type="ECO:0000256" key="3">
    <source>
        <dbReference type="ARBA" id="ARBA00022801"/>
    </source>
</evidence>
<dbReference type="OrthoDB" id="180586at2157"/>
<organism evidence="6 7">
    <name type="scientific">Haloterrigena gelatinilytica</name>
    <dbReference type="NCBI Taxonomy" id="2741724"/>
    <lineage>
        <taxon>Archaea</taxon>
        <taxon>Methanobacteriati</taxon>
        <taxon>Methanobacteriota</taxon>
        <taxon>Stenosarchaea group</taxon>
        <taxon>Halobacteria</taxon>
        <taxon>Halobacteriales</taxon>
        <taxon>Natrialbaceae</taxon>
        <taxon>Haloterrigena</taxon>
    </lineage>
</organism>
<comment type="catalytic activity">
    <reaction evidence="1">
        <text>Hydrolysis of terminal non-reducing alpha-L-rhamnose residues in alpha-L-rhamnosides.</text>
        <dbReference type="EC" id="3.2.1.40"/>
    </reaction>
</comment>
<sequence length="1089" mass="121140">MSSVADTAGDRRPTDLRVEYEPAPTNVDPTEPPRFSWRVSTDARGTRQTAYRIVVGHDRSAVGSGQGSLWDSGRVESSLSTNVPYDGPDLGSDTRYHWSVKLWTDEGETDWADPSAFVTALRPERWRGEWITYQPGAGDTNGWRSRWRSADESVEEWVQVDLGSSRRITAVDLHPSSPVTVVRTPDDVAVTRSWFDDPLDGFGFPNAYRIEVADDPRFESSTTVLEVDASDEADGEPPDGVPEETEPVRTHDGFEVDGRYVRVTATDLFAFEPLAEASSHARSAGRRTERVDAWQCFALAALEVRDGDEDLARGRPIEASSSVETDAWGRDHLANGRVESELAATSPLLRTEFAIEEPVESVRAHLAAVGYGELHVNGERVSDHRLNPAWTDYEKRVCYSSYDLTDRVAVGENAIGVWLGRGWFSKGGAYWVPDGSPRARLVLTATFEDGSTRTVATDGDWRATASPIRENDIYDGELFDARLSEDGWRSPGFDDGDWDPASVVADPGGTLRPQRVEPMRIVETFDVAEVHEHPDGPILDFGQNLTGWLEIEIRDPDEGDEIALRHAERLTEDGELSTTDLRSADATDVYVAAGADGERYEPRFTYHGFRYAQITGYPGEFDSDLVTAKVVHTAMDRRGTFSCSNEDLDRVQHNAVWGLRGNTHSVPEDCPQRDERFGWTGDAHISTRSLLFNFDAARFDEKWARDHDDVASEMGYVPDVIPNKASEDPADPTWSITRVMIPWYLYRHDGNERLLREQYDGMRDYVEYWLSVAEDGILTDDYGKFGDWLAFENADDRRGLPHDLYNTAFLYQVTDTFAKIAAVLENDADAETYRNRADRIADAFDERFFDADEDAYGPGTQSSYAVPLFLGLVPDSRVESVVANLVEKVEADGRTLKTGFLGTRPLLHTLGAHGHADVAYDVVSQPDRPGWVYMARNGATTMWERWDSDDRVGDGMNSFNHSPFTHVSEFFYEVLAGIRIGDRPVTDRVTVAPALVDDLSRVTASLETRNGELATEWRRDVDAGTYELSVTIPWNTTATVRLPDAAGADVVESGSPLSAAETAGIESVREDGDTLVVELGSGTYEFAVR</sequence>
<protein>
    <recommendedName>
        <fullName evidence="2">alpha-L-rhamnosidase</fullName>
        <ecNumber evidence="2">3.2.1.40</ecNumber>
    </recommendedName>
</protein>
<dbReference type="InterPro" id="IPR008928">
    <property type="entry name" value="6-hairpin_glycosidase_sf"/>
</dbReference>
<gene>
    <name evidence="6" type="ORF">HT576_21985</name>
</gene>
<name>A0A8J8GSE4_9EURY</name>
<dbReference type="Gene3D" id="1.50.10.10">
    <property type="match status" value="1"/>
</dbReference>
<feature type="region of interest" description="Disordered" evidence="4">
    <location>
        <begin position="221"/>
        <end position="253"/>
    </location>
</feature>
<evidence type="ECO:0000313" key="6">
    <source>
        <dbReference type="EMBL" id="NUB93652.1"/>
    </source>
</evidence>
<evidence type="ECO:0000259" key="5">
    <source>
        <dbReference type="PROSITE" id="PS50022"/>
    </source>
</evidence>
<feature type="region of interest" description="Disordered" evidence="4">
    <location>
        <begin position="1"/>
        <end position="36"/>
    </location>
</feature>
<keyword evidence="3 6" id="KW-0378">Hydrolase</keyword>
<dbReference type="Pfam" id="PF05592">
    <property type="entry name" value="Bac_rhamnosid"/>
    <property type="match status" value="1"/>
</dbReference>
<reference evidence="6" key="1">
    <citation type="submission" date="2020-06" db="EMBL/GenBank/DDBJ databases">
        <title>Haloterrigena sp. nov., an extremely halophilic archaeon isolated from a saline sediment.</title>
        <authorList>
            <person name="Liu B.-B."/>
        </authorList>
    </citation>
    <scope>NUCLEOTIDE SEQUENCE</scope>
    <source>
        <strain evidence="6">SYSU A121-1</strain>
    </source>
</reference>
<dbReference type="Pfam" id="PF08531">
    <property type="entry name" value="Bac_rhamnosid_N"/>
    <property type="match status" value="1"/>
</dbReference>
<dbReference type="Proteomes" id="UP000728647">
    <property type="component" value="Unassembled WGS sequence"/>
</dbReference>
<feature type="domain" description="F5/8 type C" evidence="5">
    <location>
        <begin position="145"/>
        <end position="282"/>
    </location>
</feature>
<dbReference type="RefSeq" id="WP_174703308.1">
    <property type="nucleotide sequence ID" value="NZ_JABURA010000003.1"/>
</dbReference>
<evidence type="ECO:0000313" key="7">
    <source>
        <dbReference type="Proteomes" id="UP000728647"/>
    </source>
</evidence>
<dbReference type="Gene3D" id="2.60.420.10">
    <property type="entry name" value="Maltose phosphorylase, domain 3"/>
    <property type="match status" value="1"/>
</dbReference>
<dbReference type="PANTHER" id="PTHR33307">
    <property type="entry name" value="ALPHA-RHAMNOSIDASE (EUROFUNG)"/>
    <property type="match status" value="1"/>
</dbReference>
<dbReference type="Gene3D" id="2.60.40.10">
    <property type="entry name" value="Immunoglobulins"/>
    <property type="match status" value="1"/>
</dbReference>
<dbReference type="Pfam" id="PF17389">
    <property type="entry name" value="Bac_rhamnosid6H"/>
    <property type="match status" value="1"/>
</dbReference>
<dbReference type="InterPro" id="IPR012341">
    <property type="entry name" value="6hp_glycosidase-like_sf"/>
</dbReference>
<dbReference type="PANTHER" id="PTHR33307:SF6">
    <property type="entry name" value="ALPHA-RHAMNOSIDASE (EUROFUNG)-RELATED"/>
    <property type="match status" value="1"/>
</dbReference>
<dbReference type="InterPro" id="IPR035396">
    <property type="entry name" value="Bac_rhamnosid6H"/>
</dbReference>
<dbReference type="PIRSF" id="PIRSF010631">
    <property type="entry name" value="A-rhamnsds"/>
    <property type="match status" value="1"/>
</dbReference>
<feature type="compositionally biased region" description="Acidic residues" evidence="4">
    <location>
        <begin position="228"/>
        <end position="245"/>
    </location>
</feature>
<dbReference type="AlphaFoldDB" id="A0A8J8GSE4"/>
<accession>A0A8J8GSE4</accession>
<dbReference type="SUPFAM" id="SSF48208">
    <property type="entry name" value="Six-hairpin glycosidases"/>
    <property type="match status" value="1"/>
</dbReference>
<evidence type="ECO:0000256" key="1">
    <source>
        <dbReference type="ARBA" id="ARBA00001445"/>
    </source>
</evidence>
<dbReference type="PROSITE" id="PS50022">
    <property type="entry name" value="FA58C_3"/>
    <property type="match status" value="1"/>
</dbReference>
<dbReference type="GO" id="GO:0005975">
    <property type="term" value="P:carbohydrate metabolic process"/>
    <property type="evidence" value="ECO:0007669"/>
    <property type="project" value="InterPro"/>
</dbReference>
<dbReference type="Pfam" id="PF17390">
    <property type="entry name" value="Bac_rhamnosid_C"/>
    <property type="match status" value="1"/>
</dbReference>
<feature type="compositionally biased region" description="Basic and acidic residues" evidence="4">
    <location>
        <begin position="8"/>
        <end position="20"/>
    </location>
</feature>
<evidence type="ECO:0000256" key="2">
    <source>
        <dbReference type="ARBA" id="ARBA00012652"/>
    </source>
</evidence>
<evidence type="ECO:0000256" key="4">
    <source>
        <dbReference type="SAM" id="MobiDB-lite"/>
    </source>
</evidence>
<dbReference type="InterPro" id="IPR035398">
    <property type="entry name" value="Bac_rhamnosid_C"/>
</dbReference>
<dbReference type="InterPro" id="IPR000421">
    <property type="entry name" value="FA58C"/>
</dbReference>
<dbReference type="InterPro" id="IPR016007">
    <property type="entry name" value="Alpha_rhamnosid"/>
</dbReference>
<dbReference type="EC" id="3.2.1.40" evidence="2"/>
<dbReference type="InterPro" id="IPR013783">
    <property type="entry name" value="Ig-like_fold"/>
</dbReference>
<dbReference type="EMBL" id="JABURA010000003">
    <property type="protein sequence ID" value="NUB93652.1"/>
    <property type="molecule type" value="Genomic_DNA"/>
</dbReference>
<dbReference type="Gene3D" id="2.60.120.260">
    <property type="entry name" value="Galactose-binding domain-like"/>
    <property type="match status" value="3"/>
</dbReference>
<dbReference type="InterPro" id="IPR008902">
    <property type="entry name" value="Rhamnosid_concanavalin"/>
</dbReference>
<dbReference type="InterPro" id="IPR008979">
    <property type="entry name" value="Galactose-bd-like_sf"/>
</dbReference>
<dbReference type="InterPro" id="IPR013737">
    <property type="entry name" value="Bac_rhamnosid_N"/>
</dbReference>
<dbReference type="Pfam" id="PF25788">
    <property type="entry name" value="Ig_Rha78A_N"/>
    <property type="match status" value="1"/>
</dbReference>
<proteinExistence type="predicted"/>